<dbReference type="EnsemblPlants" id="MELO3C033328.2.1">
    <property type="protein sequence ID" value="MELO3C033328.2.1"/>
    <property type="gene ID" value="MELO3C033328.2"/>
</dbReference>
<organism evidence="2">
    <name type="scientific">Cucumis melo</name>
    <name type="common">Muskmelon</name>
    <dbReference type="NCBI Taxonomy" id="3656"/>
    <lineage>
        <taxon>Eukaryota</taxon>
        <taxon>Viridiplantae</taxon>
        <taxon>Streptophyta</taxon>
        <taxon>Embryophyta</taxon>
        <taxon>Tracheophyta</taxon>
        <taxon>Spermatophyta</taxon>
        <taxon>Magnoliopsida</taxon>
        <taxon>eudicotyledons</taxon>
        <taxon>Gunneridae</taxon>
        <taxon>Pentapetalae</taxon>
        <taxon>rosids</taxon>
        <taxon>fabids</taxon>
        <taxon>Cucurbitales</taxon>
        <taxon>Cucurbitaceae</taxon>
        <taxon>Benincaseae</taxon>
        <taxon>Cucumis</taxon>
    </lineage>
</organism>
<dbReference type="Gramene" id="MELO3C033328.2.1">
    <property type="protein sequence ID" value="MELO3C033328.2.1"/>
    <property type="gene ID" value="MELO3C033328.2"/>
</dbReference>
<dbReference type="AlphaFoldDB" id="A0A9I9EG62"/>
<proteinExistence type="predicted"/>
<name>A0A9I9EG62_CUCME</name>
<protein>
    <submittedName>
        <fullName evidence="2">Uncharacterized protein</fullName>
    </submittedName>
</protein>
<accession>A0A9I9EG62</accession>
<feature type="compositionally biased region" description="Acidic residues" evidence="1">
    <location>
        <begin position="253"/>
        <end position="264"/>
    </location>
</feature>
<reference evidence="2" key="1">
    <citation type="submission" date="2023-03" db="UniProtKB">
        <authorList>
            <consortium name="EnsemblPlants"/>
        </authorList>
    </citation>
    <scope>IDENTIFICATION</scope>
</reference>
<feature type="region of interest" description="Disordered" evidence="1">
    <location>
        <begin position="242"/>
        <end position="264"/>
    </location>
</feature>
<evidence type="ECO:0000256" key="1">
    <source>
        <dbReference type="SAM" id="MobiDB-lite"/>
    </source>
</evidence>
<sequence>MKKVGANSDIHGVVFDEENRAVGFQSKSGECTGGVRIFIWYGWKAYSIYYNFHEEILEARDYRVHIGYIPLLTLSVLRNNDAVVSAGRAPLRQRRWECSVEIEFPVPARLPKSVEAPLSIVSVFRFTREIDWQVHHMKLLSRVDRYRYRKALFIGFTPSFGLRVACNIISNQMGHDLTRSTISYVIFSKPRTSLAMGLRAKFLNGGFEALGVSKFSGSVNSVEADKWLNRVLKIRRWTRKDSTSKRGNRQVEEGIEIEEETSES</sequence>
<evidence type="ECO:0000313" key="2">
    <source>
        <dbReference type="EnsemblPlants" id="MELO3C033328.2.1"/>
    </source>
</evidence>
<feature type="compositionally biased region" description="Basic and acidic residues" evidence="1">
    <location>
        <begin position="242"/>
        <end position="252"/>
    </location>
</feature>